<dbReference type="PANTHER" id="PTHR35008:SF8">
    <property type="entry name" value="ALCOHOL DEHYDROGENASE CYTOCHROME C SUBUNIT"/>
    <property type="match status" value="1"/>
</dbReference>
<evidence type="ECO:0000256" key="1">
    <source>
        <dbReference type="ARBA" id="ARBA00022617"/>
    </source>
</evidence>
<comment type="caution">
    <text evidence="6">The sequence shown here is derived from an EMBL/GenBank/DDBJ whole genome shotgun (WGS) entry which is preliminary data.</text>
</comment>
<dbReference type="GO" id="GO:0046872">
    <property type="term" value="F:metal ion binding"/>
    <property type="evidence" value="ECO:0007669"/>
    <property type="project" value="UniProtKB-KW"/>
</dbReference>
<dbReference type="AlphaFoldDB" id="A0A6B0XYL4"/>
<dbReference type="InterPro" id="IPR009056">
    <property type="entry name" value="Cyt_c-like_dom"/>
</dbReference>
<keyword evidence="3 4" id="KW-0408">Iron</keyword>
<dbReference type="Gene3D" id="1.10.760.10">
    <property type="entry name" value="Cytochrome c-like domain"/>
    <property type="match status" value="1"/>
</dbReference>
<dbReference type="GO" id="GO:0009055">
    <property type="term" value="F:electron transfer activity"/>
    <property type="evidence" value="ECO:0007669"/>
    <property type="project" value="InterPro"/>
</dbReference>
<dbReference type="InterPro" id="IPR036909">
    <property type="entry name" value="Cyt_c-like_dom_sf"/>
</dbReference>
<dbReference type="PANTHER" id="PTHR35008">
    <property type="entry name" value="BLL4482 PROTEIN-RELATED"/>
    <property type="match status" value="1"/>
</dbReference>
<name>A0A6B0XYL4_9RHOB</name>
<accession>A0A6B0XYL4</accession>
<dbReference type="GO" id="GO:0020037">
    <property type="term" value="F:heme binding"/>
    <property type="evidence" value="ECO:0007669"/>
    <property type="project" value="InterPro"/>
</dbReference>
<dbReference type="PROSITE" id="PS51007">
    <property type="entry name" value="CYTC"/>
    <property type="match status" value="2"/>
</dbReference>
<feature type="domain" description="Cytochrome c" evidence="5">
    <location>
        <begin position="38"/>
        <end position="144"/>
    </location>
</feature>
<evidence type="ECO:0000256" key="2">
    <source>
        <dbReference type="ARBA" id="ARBA00022723"/>
    </source>
</evidence>
<organism evidence="6">
    <name type="scientific">Boseongicola sp. SB0664_bin_43</name>
    <dbReference type="NCBI Taxonomy" id="2604844"/>
    <lineage>
        <taxon>Bacteria</taxon>
        <taxon>Pseudomonadati</taxon>
        <taxon>Pseudomonadota</taxon>
        <taxon>Alphaproteobacteria</taxon>
        <taxon>Rhodobacterales</taxon>
        <taxon>Paracoccaceae</taxon>
        <taxon>Boseongicola</taxon>
    </lineage>
</organism>
<keyword evidence="1 4" id="KW-0349">Heme</keyword>
<proteinExistence type="predicted"/>
<gene>
    <name evidence="6" type="ORF">F4Y60_06775</name>
</gene>
<evidence type="ECO:0000256" key="3">
    <source>
        <dbReference type="ARBA" id="ARBA00023004"/>
    </source>
</evidence>
<keyword evidence="2 4" id="KW-0479">Metal-binding</keyword>
<evidence type="ECO:0000256" key="4">
    <source>
        <dbReference type="PROSITE-ProRule" id="PRU00433"/>
    </source>
</evidence>
<evidence type="ECO:0000313" key="6">
    <source>
        <dbReference type="EMBL" id="MXY33781.1"/>
    </source>
</evidence>
<evidence type="ECO:0000259" key="5">
    <source>
        <dbReference type="PROSITE" id="PS51007"/>
    </source>
</evidence>
<dbReference type="InterPro" id="IPR051459">
    <property type="entry name" value="Cytochrome_c-type_DH"/>
</dbReference>
<sequence>MKRALTWLSLLGVIGLAAALWLTRPAVVDPERIASLQGDAARGEAVFWAGGCASCHKAESGDDDLALPGGRRFTTRFGTFVAPNISSHPTHGIGGWSVFDFASALLHGTSPEGRHYYPAFPYTSYTRMNDQDVADLWAFMQTLPASPVASLPHELEFPFNVRAPLGAWKALFLTSAWVRPAETPEQERGRYLVEALGHCAECHTPRNFLGGSVASAWMEGAPHPAGRGRIPGLVPSALDWSEEDIAYYLETGFTPDFDSAGGEMAEVVATIGRLAPEDRVAIAKYIKALE</sequence>
<dbReference type="Pfam" id="PF00034">
    <property type="entry name" value="Cytochrom_C"/>
    <property type="match status" value="1"/>
</dbReference>
<reference evidence="6" key="1">
    <citation type="submission" date="2019-09" db="EMBL/GenBank/DDBJ databases">
        <title>Characterisation of the sponge microbiome using genome-centric metagenomics.</title>
        <authorList>
            <person name="Engelberts J.P."/>
            <person name="Robbins S.J."/>
            <person name="De Goeij J.M."/>
            <person name="Aranda M."/>
            <person name="Bell S.C."/>
            <person name="Webster N.S."/>
        </authorList>
    </citation>
    <scope>NUCLEOTIDE SEQUENCE</scope>
    <source>
        <strain evidence="6">SB0664_bin_43</strain>
    </source>
</reference>
<protein>
    <submittedName>
        <fullName evidence="6">C-type cytochrome</fullName>
    </submittedName>
</protein>
<dbReference type="SUPFAM" id="SSF46626">
    <property type="entry name" value="Cytochrome c"/>
    <property type="match status" value="2"/>
</dbReference>
<feature type="domain" description="Cytochrome c" evidence="5">
    <location>
        <begin position="184"/>
        <end position="290"/>
    </location>
</feature>
<dbReference type="EMBL" id="VXRY01000271">
    <property type="protein sequence ID" value="MXY33781.1"/>
    <property type="molecule type" value="Genomic_DNA"/>
</dbReference>